<dbReference type="PROSITE" id="PS00165">
    <property type="entry name" value="DEHYDRATASE_SER_THR"/>
    <property type="match status" value="1"/>
</dbReference>
<evidence type="ECO:0000256" key="10">
    <source>
        <dbReference type="ARBA" id="ARBA00049144"/>
    </source>
</evidence>
<dbReference type="Pfam" id="PF00291">
    <property type="entry name" value="PALP"/>
    <property type="match status" value="1"/>
</dbReference>
<dbReference type="InterPro" id="IPR000634">
    <property type="entry name" value="Ser/Thr_deHydtase_PyrdxlP-BS"/>
</dbReference>
<reference evidence="14 15" key="1">
    <citation type="submission" date="2023-03" db="EMBL/GenBank/DDBJ databases">
        <title>Novel Species.</title>
        <authorList>
            <person name="Ma S."/>
        </authorList>
    </citation>
    <scope>NUCLEOTIDE SEQUENCE [LARGE SCALE GENOMIC DNA]</scope>
    <source>
        <strain evidence="14 15">LIND6LT2</strain>
    </source>
</reference>
<dbReference type="InterPro" id="IPR001926">
    <property type="entry name" value="TrpB-like_PALP"/>
</dbReference>
<name>A0ABZ2Y5X1_9FIRM</name>
<keyword evidence="7" id="KW-0028">Amino-acid biosynthesis</keyword>
<dbReference type="InterPro" id="IPR029144">
    <property type="entry name" value="Thr_synth_N"/>
</dbReference>
<evidence type="ECO:0000259" key="13">
    <source>
        <dbReference type="Pfam" id="PF14821"/>
    </source>
</evidence>
<evidence type="ECO:0000256" key="2">
    <source>
        <dbReference type="ARBA" id="ARBA00003648"/>
    </source>
</evidence>
<dbReference type="Gene3D" id="3.40.50.1100">
    <property type="match status" value="2"/>
</dbReference>
<dbReference type="CDD" id="cd01560">
    <property type="entry name" value="Thr-synth_2"/>
    <property type="match status" value="1"/>
</dbReference>
<dbReference type="Gene3D" id="3.90.1380.10">
    <property type="entry name" value="Threonine synthase, N-terminal domain"/>
    <property type="match status" value="1"/>
</dbReference>
<keyword evidence="15" id="KW-1185">Reference proteome</keyword>
<evidence type="ECO:0000256" key="7">
    <source>
        <dbReference type="ARBA" id="ARBA00022605"/>
    </source>
</evidence>
<organism evidence="14 15">
    <name type="scientific">Defluviitalea saccharophila</name>
    <dbReference type="NCBI Taxonomy" id="879970"/>
    <lineage>
        <taxon>Bacteria</taxon>
        <taxon>Bacillati</taxon>
        <taxon>Bacillota</taxon>
        <taxon>Clostridia</taxon>
        <taxon>Lachnospirales</taxon>
        <taxon>Defluviitaleaceae</taxon>
        <taxon>Defluviitalea</taxon>
    </lineage>
</organism>
<keyword evidence="8" id="KW-0791">Threonine biosynthesis</keyword>
<sequence length="495" mass="55418">MNLLKYKSTRGGQSDISASYAIVQGIAKDGGLFVPETLPKLENSLDELKGMTYQELAYHIMKHFLTDFTEEELKGCIDKAYDKKFDTSKIAPLVNKDGVYFLELFHGPTLAFKDMALSILPHLLTTAAKKLNIEKEIVILTATSGDTGKAALEGFADVEGTRIIVFFPQDGVSEVQKRQMTTQVGENTYVIGIIGNFDDAQNGVKEIFGDEEFNQYLNENNYMLSSANSINIGRLVPQVVYYFYAYLQMAENNDIALGEQVNVVVPTGNFGNILAAYYAKQMGLPIGKLICASNDNKVLYDFFNTGKYDKDREFILTISPSMDILISSNLERLIYQIAGEDANKTKELMDNLKAKGHYEIDPSMKEKLADFYGGFASQEDTLLRIKELFESTGYLIDTHTAVAYAVYKDYVNKTKDTTKTVIASTASPYKFTTSVMGAVDKKYEAFSDFELIEKMSELTKIDIPEGIKDIDKRPVLHTKVCEKNEMKKVVGEILK</sequence>
<evidence type="ECO:0000256" key="6">
    <source>
        <dbReference type="ARBA" id="ARBA00018679"/>
    </source>
</evidence>
<dbReference type="PANTHER" id="PTHR43515">
    <property type="entry name" value="THREONINE SYNTHASE-LIKE 1"/>
    <property type="match status" value="1"/>
</dbReference>
<evidence type="ECO:0000256" key="5">
    <source>
        <dbReference type="ARBA" id="ARBA00013028"/>
    </source>
</evidence>
<dbReference type="InterPro" id="IPR004450">
    <property type="entry name" value="Thr_synthase-like"/>
</dbReference>
<evidence type="ECO:0000256" key="3">
    <source>
        <dbReference type="ARBA" id="ARBA00004979"/>
    </source>
</evidence>
<keyword evidence="14" id="KW-0456">Lyase</keyword>
<gene>
    <name evidence="14" type="primary">thrC</name>
    <name evidence="14" type="ORF">QBE51_04330</name>
</gene>
<dbReference type="EC" id="4.2.3.1" evidence="5 11"/>
<protein>
    <recommendedName>
        <fullName evidence="6 11">Threonine synthase</fullName>
        <ecNumber evidence="5 11">4.2.3.1</ecNumber>
    </recommendedName>
</protein>
<dbReference type="InterPro" id="IPR037158">
    <property type="entry name" value="Thr_synth_N_sf"/>
</dbReference>
<dbReference type="InterPro" id="IPR036052">
    <property type="entry name" value="TrpB-like_PALP_sf"/>
</dbReference>
<dbReference type="SUPFAM" id="SSF53686">
    <property type="entry name" value="Tryptophan synthase beta subunit-like PLP-dependent enzymes"/>
    <property type="match status" value="1"/>
</dbReference>
<accession>A0ABZ2Y5X1</accession>
<evidence type="ECO:0000313" key="14">
    <source>
        <dbReference type="EMBL" id="WZL70753.1"/>
    </source>
</evidence>
<feature type="domain" description="Threonine synthase N-terminal" evidence="13">
    <location>
        <begin position="5"/>
        <end position="81"/>
    </location>
</feature>
<feature type="domain" description="Tryptophan synthase beta chain-like PALP" evidence="12">
    <location>
        <begin position="92"/>
        <end position="417"/>
    </location>
</feature>
<dbReference type="RefSeq" id="WP_341877709.1">
    <property type="nucleotide sequence ID" value="NZ_CP121687.1"/>
</dbReference>
<keyword evidence="9" id="KW-0663">Pyridoxal phosphate</keyword>
<comment type="pathway">
    <text evidence="3">Amino-acid biosynthesis; L-threonine biosynthesis; L-threonine from L-aspartate: step 5/5.</text>
</comment>
<dbReference type="NCBIfam" id="TIGR00260">
    <property type="entry name" value="thrC"/>
    <property type="match status" value="1"/>
</dbReference>
<proteinExistence type="inferred from homology"/>
<evidence type="ECO:0000256" key="9">
    <source>
        <dbReference type="ARBA" id="ARBA00022898"/>
    </source>
</evidence>
<dbReference type="EMBL" id="CP121687">
    <property type="protein sequence ID" value="WZL70753.1"/>
    <property type="molecule type" value="Genomic_DNA"/>
</dbReference>
<comment type="catalytic activity">
    <reaction evidence="10">
        <text>O-phospho-L-homoserine + H2O = L-threonine + phosphate</text>
        <dbReference type="Rhea" id="RHEA:10840"/>
        <dbReference type="ChEBI" id="CHEBI:15377"/>
        <dbReference type="ChEBI" id="CHEBI:43474"/>
        <dbReference type="ChEBI" id="CHEBI:57590"/>
        <dbReference type="ChEBI" id="CHEBI:57926"/>
        <dbReference type="EC" id="4.2.3.1"/>
    </reaction>
</comment>
<dbReference type="Proteomes" id="UP001486565">
    <property type="component" value="Chromosome"/>
</dbReference>
<evidence type="ECO:0000256" key="8">
    <source>
        <dbReference type="ARBA" id="ARBA00022697"/>
    </source>
</evidence>
<comment type="similarity">
    <text evidence="4">Belongs to the threonine synthase family.</text>
</comment>
<comment type="cofactor">
    <cofactor evidence="1">
        <name>pyridoxal 5'-phosphate</name>
        <dbReference type="ChEBI" id="CHEBI:597326"/>
    </cofactor>
</comment>
<evidence type="ECO:0000256" key="11">
    <source>
        <dbReference type="NCBIfam" id="TIGR00260"/>
    </source>
</evidence>
<comment type="function">
    <text evidence="2">Catalyzes the gamma-elimination of phosphate from L-phosphohomoserine and the beta-addition of water to produce L-threonine.</text>
</comment>
<dbReference type="Pfam" id="PF14821">
    <property type="entry name" value="Thr_synth_N"/>
    <property type="match status" value="1"/>
</dbReference>
<dbReference type="PANTHER" id="PTHR43515:SF1">
    <property type="entry name" value="THREONINE SYNTHASE-LIKE 1"/>
    <property type="match status" value="1"/>
</dbReference>
<dbReference type="GO" id="GO:0004795">
    <property type="term" value="F:threonine synthase activity"/>
    <property type="evidence" value="ECO:0007669"/>
    <property type="project" value="UniProtKB-EC"/>
</dbReference>
<evidence type="ECO:0000259" key="12">
    <source>
        <dbReference type="Pfam" id="PF00291"/>
    </source>
</evidence>
<evidence type="ECO:0000256" key="1">
    <source>
        <dbReference type="ARBA" id="ARBA00001933"/>
    </source>
</evidence>
<evidence type="ECO:0000256" key="4">
    <source>
        <dbReference type="ARBA" id="ARBA00005517"/>
    </source>
</evidence>
<evidence type="ECO:0000313" key="15">
    <source>
        <dbReference type="Proteomes" id="UP001486565"/>
    </source>
</evidence>